<comment type="caution">
    <text evidence="1">The sequence shown here is derived from an EMBL/GenBank/DDBJ whole genome shotgun (WGS) entry which is preliminary data.</text>
</comment>
<evidence type="ECO:0000313" key="2">
    <source>
        <dbReference type="Proteomes" id="UP001589793"/>
    </source>
</evidence>
<organism evidence="1 2">
    <name type="scientific">Brachybacterium hainanense</name>
    <dbReference type="NCBI Taxonomy" id="1541174"/>
    <lineage>
        <taxon>Bacteria</taxon>
        <taxon>Bacillati</taxon>
        <taxon>Actinomycetota</taxon>
        <taxon>Actinomycetes</taxon>
        <taxon>Micrococcales</taxon>
        <taxon>Dermabacteraceae</taxon>
        <taxon>Brachybacterium</taxon>
    </lineage>
</organism>
<dbReference type="RefSeq" id="WP_376979175.1">
    <property type="nucleotide sequence ID" value="NZ_JBHLSV010000005.1"/>
</dbReference>
<sequence length="188" mass="21061">MTDIQSVTTVAQELALARTEAPSEVIVAPDGSQHVIQWQGTPAPRHWVTSFLDGLVTARLIEPFPDIPAGLSEAETVIAQRRLDDRLNEWHKVLAGMPLELLTAAGQHFRLNGVPDGRWGYLRPSDLSRWIRPRLRRRIPPADECTSHPGHWADRCGQCAENRRTSRTKTSSILAGIRRELAQRKDPA</sequence>
<accession>A0ABV6R976</accession>
<evidence type="ECO:0000313" key="1">
    <source>
        <dbReference type="EMBL" id="MFC0673535.1"/>
    </source>
</evidence>
<protein>
    <submittedName>
        <fullName evidence="1">Uncharacterized protein</fullName>
    </submittedName>
</protein>
<dbReference type="EMBL" id="JBHLSV010000005">
    <property type="protein sequence ID" value="MFC0673535.1"/>
    <property type="molecule type" value="Genomic_DNA"/>
</dbReference>
<dbReference type="Proteomes" id="UP001589793">
    <property type="component" value="Unassembled WGS sequence"/>
</dbReference>
<keyword evidence="2" id="KW-1185">Reference proteome</keyword>
<reference evidence="1 2" key="1">
    <citation type="submission" date="2024-09" db="EMBL/GenBank/DDBJ databases">
        <authorList>
            <person name="Sun Q."/>
            <person name="Mori K."/>
        </authorList>
    </citation>
    <scope>NUCLEOTIDE SEQUENCE [LARGE SCALE GENOMIC DNA]</scope>
    <source>
        <strain evidence="1 2">CICC 10874</strain>
    </source>
</reference>
<proteinExistence type="predicted"/>
<name>A0ABV6R976_9MICO</name>
<gene>
    <name evidence="1" type="ORF">ACFFF6_06155</name>
</gene>